<dbReference type="InterPro" id="IPR003163">
    <property type="entry name" value="Tscrpt_reg_HTH_APSES-type"/>
</dbReference>
<dbReference type="PROSITE" id="PS51299">
    <property type="entry name" value="HTH_APSES"/>
    <property type="match status" value="1"/>
</dbReference>
<dbReference type="AlphaFoldDB" id="A0AAN7WN89"/>
<evidence type="ECO:0000256" key="3">
    <source>
        <dbReference type="SAM" id="MobiDB-lite"/>
    </source>
</evidence>
<dbReference type="EMBL" id="JAWIZZ010000047">
    <property type="protein sequence ID" value="KAK5779472.1"/>
    <property type="molecule type" value="Genomic_DNA"/>
</dbReference>
<comment type="caution">
    <text evidence="5">The sequence shown here is derived from an EMBL/GenBank/DDBJ whole genome shotgun (WGS) entry which is preliminary data.</text>
</comment>
<dbReference type="GO" id="GO:0030907">
    <property type="term" value="C:MBF transcription complex"/>
    <property type="evidence" value="ECO:0007669"/>
    <property type="project" value="TreeGrafter"/>
</dbReference>
<organism evidence="5 6">
    <name type="scientific">Arxiozyma heterogenica</name>
    <dbReference type="NCBI Taxonomy" id="278026"/>
    <lineage>
        <taxon>Eukaryota</taxon>
        <taxon>Fungi</taxon>
        <taxon>Dikarya</taxon>
        <taxon>Ascomycota</taxon>
        <taxon>Saccharomycotina</taxon>
        <taxon>Saccharomycetes</taxon>
        <taxon>Saccharomycetales</taxon>
        <taxon>Saccharomycetaceae</taxon>
        <taxon>Arxiozyma</taxon>
    </lineage>
</organism>
<reference evidence="6" key="1">
    <citation type="submission" date="2023-07" db="EMBL/GenBank/DDBJ databases">
        <title>A draft genome of Kazachstania heterogenica Y-27499.</title>
        <authorList>
            <person name="Donic C."/>
            <person name="Kralova J.S."/>
            <person name="Fidel L."/>
            <person name="Ben-Dor S."/>
            <person name="Jung S."/>
        </authorList>
    </citation>
    <scope>NUCLEOTIDE SEQUENCE [LARGE SCALE GENOMIC DNA]</scope>
    <source>
        <strain evidence="6">Y27499</strain>
    </source>
</reference>
<dbReference type="SUPFAM" id="SSF54616">
    <property type="entry name" value="DNA-binding domain of Mlu1-box binding protein MBP1"/>
    <property type="match status" value="1"/>
</dbReference>
<feature type="compositionally biased region" description="Polar residues" evidence="3">
    <location>
        <begin position="379"/>
        <end position="406"/>
    </location>
</feature>
<keyword evidence="1" id="KW-0677">Repeat</keyword>
<dbReference type="FunFam" id="3.10.260.10:FF:000006">
    <property type="entry name" value="Swi4p"/>
    <property type="match status" value="1"/>
</dbReference>
<sequence length="1127" mass="127005">MKWKDGNNLPNHKKDNSMPIPGQTENASVAENDIGHFSSNVVNDTINQAETMYMMDENKLHVTIEPLMTTTTTNKQNNTNNPSGSGNGNGNDNDHTIPTTIPDTSKEDKDKKPTQNLAMAVDLPKITTTAYRNNMVNENSVGNTYIAPLQPVKLRNNDTSKQNNAPIIEIATYSDVDVYECYLRGSESQLVMRRVKDDWVNITQILKMANFSKAKRSRILEREVVLMKHEKVQGGYGRFQGTWISLDDSKSLVQKYGIQNNVVLAIINFKLNKDNPPKKRLKNSILRRSSPGGRITSPSSYKRTPKKNKQNGYSKIVHHTNSFNGQQNLKTGNSSTQINPSPLHNLAFQTPRHLQLNSQHSNDTFEVETGTKPVLGSHEPSSNSTISGLSSDGTPIPQSYASSSQKPLQFYPIPTNINRNATTSNNSMINVNNFGNSSRYTKEDYIGRNQYISMADPANTLPMHSTLNNMNVNPKHSKKHQDKNGNINLLMDQQTGDQIINNLKVEQPYPADHQSEHNISINDQNSLMNIQEQQVYPSQYYLQNTTNSNDINATPVQNPLSDSTNHIRKMKYRDLILHSLTIEVKDDGICELPQEIYYPPPNFNANFELDAQRHTAVHWAAAMANIQLLKVLLALNANPLCCNDKGFNAISKSVFYNNNFKCGTFRQLISILNMCLVTPDNNGRTPLHYLVELSINTTKDPNIITAYIDQILEELGKRCPKEVQRILNHQDNMGNTILHLCALNSNLSLFNKFYSCGCSADLLNGEGRTPLEIMATINSAGTLLQTESDKEIKHISSTYDSLEPEVLINKSAGSILSNNNYEGDLQSSFVPSTILKNADKPNSQKLMSKRQYLSFQNNDDSYTKANNTTLTLTKEDVSMLDDMITSSVVKGNKHSLAQSILQSPIVQSRLQSNDENIKFLSKFLRSPSPDKKVGTNRRLSINKKIVSNVGSRISNLSKKLVNTIDNEISNLHNQISNTSSQIKVIYKNIKNYQKHYRYYCSLLGVKDVKNMRDQIKLYRGAITQNKRRYIRSLEKCQALNLANFVQKEETASRDKIIESNQDNNLRDAVTLTVLQFKKHLWLKKLSEDIISTKSLIKINKYKQLIGMNFDNIDSKLDEIEADLKASN</sequence>
<keyword evidence="2" id="KW-0040">ANK repeat</keyword>
<dbReference type="SMART" id="SM00248">
    <property type="entry name" value="ANK"/>
    <property type="match status" value="3"/>
</dbReference>
<protein>
    <recommendedName>
        <fullName evidence="4">HTH APSES-type domain-containing protein</fullName>
    </recommendedName>
</protein>
<evidence type="ECO:0000313" key="6">
    <source>
        <dbReference type="Proteomes" id="UP001306508"/>
    </source>
</evidence>
<feature type="compositionally biased region" description="Low complexity" evidence="3">
    <location>
        <begin position="71"/>
        <end position="84"/>
    </location>
</feature>
<dbReference type="GO" id="GO:0033309">
    <property type="term" value="C:SBF transcription complex"/>
    <property type="evidence" value="ECO:0007669"/>
    <property type="project" value="TreeGrafter"/>
</dbReference>
<dbReference type="PANTHER" id="PTHR43828">
    <property type="entry name" value="ASPARAGINASE"/>
    <property type="match status" value="1"/>
</dbReference>
<evidence type="ECO:0000256" key="1">
    <source>
        <dbReference type="ARBA" id="ARBA00022737"/>
    </source>
</evidence>
<feature type="region of interest" description="Disordered" evidence="3">
    <location>
        <begin position="1"/>
        <end position="25"/>
    </location>
</feature>
<feature type="compositionally biased region" description="Basic and acidic residues" evidence="3">
    <location>
        <begin position="104"/>
        <end position="113"/>
    </location>
</feature>
<dbReference type="PANTHER" id="PTHR43828:SF7">
    <property type="entry name" value="REGULATORY PROTEIN SWI4"/>
    <property type="match status" value="1"/>
</dbReference>
<dbReference type="InterPro" id="IPR018004">
    <property type="entry name" value="KilA/APSES_HTH"/>
</dbReference>
<dbReference type="SMART" id="SM01252">
    <property type="entry name" value="KilA-N"/>
    <property type="match status" value="1"/>
</dbReference>
<gene>
    <name evidence="5" type="ORF">RI543_003363</name>
</gene>
<dbReference type="Gene3D" id="1.25.40.20">
    <property type="entry name" value="Ankyrin repeat-containing domain"/>
    <property type="match status" value="1"/>
</dbReference>
<dbReference type="GO" id="GO:0003677">
    <property type="term" value="F:DNA binding"/>
    <property type="evidence" value="ECO:0007669"/>
    <property type="project" value="InterPro"/>
</dbReference>
<feature type="domain" description="HTH APSES-type" evidence="4">
    <location>
        <begin position="168"/>
        <end position="279"/>
    </location>
</feature>
<name>A0AAN7WN89_9SACH</name>
<keyword evidence="6" id="KW-1185">Reference proteome</keyword>
<feature type="region of interest" description="Disordered" evidence="3">
    <location>
        <begin position="71"/>
        <end position="114"/>
    </location>
</feature>
<dbReference type="GO" id="GO:0001228">
    <property type="term" value="F:DNA-binding transcription activator activity, RNA polymerase II-specific"/>
    <property type="evidence" value="ECO:0007669"/>
    <property type="project" value="UniProtKB-ARBA"/>
</dbReference>
<feature type="region of interest" description="Disordered" evidence="3">
    <location>
        <begin position="363"/>
        <end position="406"/>
    </location>
</feature>
<accession>A0AAN7WN89</accession>
<evidence type="ECO:0000256" key="2">
    <source>
        <dbReference type="ARBA" id="ARBA00023043"/>
    </source>
</evidence>
<dbReference type="SUPFAM" id="SSF48403">
    <property type="entry name" value="Ankyrin repeat"/>
    <property type="match status" value="1"/>
</dbReference>
<feature type="region of interest" description="Disordered" evidence="3">
    <location>
        <begin position="277"/>
        <end position="310"/>
    </location>
</feature>
<dbReference type="Proteomes" id="UP001306508">
    <property type="component" value="Unassembled WGS sequence"/>
</dbReference>
<evidence type="ECO:0000313" key="5">
    <source>
        <dbReference type="EMBL" id="KAK5779472.1"/>
    </source>
</evidence>
<dbReference type="Gene3D" id="3.10.260.10">
    <property type="entry name" value="Transcription regulator HTH, APSES-type DNA-binding domain"/>
    <property type="match status" value="1"/>
</dbReference>
<dbReference type="InterPro" id="IPR036887">
    <property type="entry name" value="HTH_APSES_sf"/>
</dbReference>
<dbReference type="InterPro" id="IPR036770">
    <property type="entry name" value="Ankyrin_rpt-contain_sf"/>
</dbReference>
<dbReference type="InterPro" id="IPR051642">
    <property type="entry name" value="SWI6-like"/>
</dbReference>
<dbReference type="Pfam" id="PF04383">
    <property type="entry name" value="KilA-N"/>
    <property type="match status" value="1"/>
</dbReference>
<evidence type="ECO:0000259" key="4">
    <source>
        <dbReference type="PROSITE" id="PS51299"/>
    </source>
</evidence>
<dbReference type="InterPro" id="IPR002110">
    <property type="entry name" value="Ankyrin_rpt"/>
</dbReference>
<proteinExistence type="predicted"/>